<proteinExistence type="predicted"/>
<dbReference type="AlphaFoldDB" id="A0AAD4XDG8"/>
<name>A0AAD4XDG8_9MAGN</name>
<feature type="non-terminal residue" evidence="1">
    <location>
        <position position="1"/>
    </location>
</feature>
<dbReference type="EMBL" id="JAJJMB010010713">
    <property type="protein sequence ID" value="KAI3906799.1"/>
    <property type="molecule type" value="Genomic_DNA"/>
</dbReference>
<sequence length="70" mass="8279">EYLIIKYGDEQDPLAAIKCVCHAYIDTTFVRITKSLPVTMKLWRPTQLMTWRLQKRTDFKCVKFSPLTNL</sequence>
<dbReference type="Proteomes" id="UP001202328">
    <property type="component" value="Unassembled WGS sequence"/>
</dbReference>
<comment type="caution">
    <text evidence="1">The sequence shown here is derived from an EMBL/GenBank/DDBJ whole genome shotgun (WGS) entry which is preliminary data.</text>
</comment>
<reference evidence="1" key="1">
    <citation type="submission" date="2022-04" db="EMBL/GenBank/DDBJ databases">
        <title>A functionally conserved STORR gene fusion in Papaver species that diverged 16.8 million years ago.</title>
        <authorList>
            <person name="Catania T."/>
        </authorList>
    </citation>
    <scope>NUCLEOTIDE SEQUENCE</scope>
    <source>
        <strain evidence="1">S-188037</strain>
    </source>
</reference>
<evidence type="ECO:0000313" key="1">
    <source>
        <dbReference type="EMBL" id="KAI3906799.1"/>
    </source>
</evidence>
<gene>
    <name evidence="1" type="ORF">MKW98_004832</name>
</gene>
<protein>
    <submittedName>
        <fullName evidence="1">Uncharacterized protein</fullName>
    </submittedName>
</protein>
<feature type="non-terminal residue" evidence="1">
    <location>
        <position position="70"/>
    </location>
</feature>
<evidence type="ECO:0000313" key="2">
    <source>
        <dbReference type="Proteomes" id="UP001202328"/>
    </source>
</evidence>
<accession>A0AAD4XDG8</accession>
<organism evidence="1 2">
    <name type="scientific">Papaver atlanticum</name>
    <dbReference type="NCBI Taxonomy" id="357466"/>
    <lineage>
        <taxon>Eukaryota</taxon>
        <taxon>Viridiplantae</taxon>
        <taxon>Streptophyta</taxon>
        <taxon>Embryophyta</taxon>
        <taxon>Tracheophyta</taxon>
        <taxon>Spermatophyta</taxon>
        <taxon>Magnoliopsida</taxon>
        <taxon>Ranunculales</taxon>
        <taxon>Papaveraceae</taxon>
        <taxon>Papaveroideae</taxon>
        <taxon>Papaver</taxon>
    </lineage>
</organism>
<keyword evidence="2" id="KW-1185">Reference proteome</keyword>